<comment type="caution">
    <text evidence="2">The sequence shown here is derived from an EMBL/GenBank/DDBJ whole genome shotgun (WGS) entry which is preliminary data.</text>
</comment>
<organism evidence="2 3">
    <name type="scientific">Kitasatospora viridis</name>
    <dbReference type="NCBI Taxonomy" id="281105"/>
    <lineage>
        <taxon>Bacteria</taxon>
        <taxon>Bacillati</taxon>
        <taxon>Actinomycetota</taxon>
        <taxon>Actinomycetes</taxon>
        <taxon>Kitasatosporales</taxon>
        <taxon>Streptomycetaceae</taxon>
        <taxon>Kitasatospora</taxon>
    </lineage>
</organism>
<feature type="transmembrane region" description="Helical" evidence="1">
    <location>
        <begin position="41"/>
        <end position="61"/>
    </location>
</feature>
<keyword evidence="1" id="KW-1133">Transmembrane helix</keyword>
<name>A0A561UDB0_9ACTN</name>
<accession>A0A561UDB0</accession>
<gene>
    <name evidence="2" type="ORF">FHX73_111142</name>
</gene>
<proteinExistence type="predicted"/>
<evidence type="ECO:0000313" key="3">
    <source>
        <dbReference type="Proteomes" id="UP000317940"/>
    </source>
</evidence>
<evidence type="ECO:0000256" key="1">
    <source>
        <dbReference type="SAM" id="Phobius"/>
    </source>
</evidence>
<keyword evidence="1" id="KW-0812">Transmembrane</keyword>
<feature type="transmembrane region" description="Helical" evidence="1">
    <location>
        <begin position="12"/>
        <end position="34"/>
    </location>
</feature>
<dbReference type="EMBL" id="VIWT01000001">
    <property type="protein sequence ID" value="TWF97362.1"/>
    <property type="molecule type" value="Genomic_DNA"/>
</dbReference>
<evidence type="ECO:0000313" key="2">
    <source>
        <dbReference type="EMBL" id="TWF97362.1"/>
    </source>
</evidence>
<reference evidence="2 3" key="1">
    <citation type="submission" date="2019-06" db="EMBL/GenBank/DDBJ databases">
        <title>Sequencing the genomes of 1000 actinobacteria strains.</title>
        <authorList>
            <person name="Klenk H.-P."/>
        </authorList>
    </citation>
    <scope>NUCLEOTIDE SEQUENCE [LARGE SCALE GENOMIC DNA]</scope>
    <source>
        <strain evidence="2 3">DSM 44826</strain>
    </source>
</reference>
<sequence>MTSSDPPPFLTLRTVTILLAAAFIGLVVAGLAFLSTRSAPGGALAGLTAAGASVVGLHQLIGRAGG</sequence>
<dbReference type="Proteomes" id="UP000317940">
    <property type="component" value="Unassembled WGS sequence"/>
</dbReference>
<dbReference type="AlphaFoldDB" id="A0A561UDB0"/>
<dbReference type="RefSeq" id="WP_246213368.1">
    <property type="nucleotide sequence ID" value="NZ_BAAAMZ010000008.1"/>
</dbReference>
<protein>
    <submittedName>
        <fullName evidence="2">Uncharacterized protein</fullName>
    </submittedName>
</protein>
<keyword evidence="1" id="KW-0472">Membrane</keyword>
<keyword evidence="3" id="KW-1185">Reference proteome</keyword>